<evidence type="ECO:0000256" key="3">
    <source>
        <dbReference type="ARBA" id="ARBA00022989"/>
    </source>
</evidence>
<dbReference type="OrthoDB" id="341137at2"/>
<comment type="subcellular location">
    <subcellularLocation>
        <location evidence="1">Endomembrane system</location>
        <topology evidence="1">Multi-pass membrane protein</topology>
    </subcellularLocation>
</comment>
<dbReference type="EMBL" id="SOCA01000003">
    <property type="protein sequence ID" value="TDU70901.1"/>
    <property type="molecule type" value="Genomic_DNA"/>
</dbReference>
<dbReference type="Pfam" id="PF05090">
    <property type="entry name" value="HTTM"/>
    <property type="match status" value="1"/>
</dbReference>
<dbReference type="GO" id="GO:0012505">
    <property type="term" value="C:endomembrane system"/>
    <property type="evidence" value="ECO:0007669"/>
    <property type="project" value="UniProtKB-SubCell"/>
</dbReference>
<proteinExistence type="predicted"/>
<evidence type="ECO:0000313" key="10">
    <source>
        <dbReference type="Proteomes" id="UP000295662"/>
    </source>
</evidence>
<keyword evidence="10" id="KW-1185">Reference proteome</keyword>
<feature type="transmembrane region" description="Helical" evidence="7">
    <location>
        <begin position="33"/>
        <end position="52"/>
    </location>
</feature>
<gene>
    <name evidence="9" type="ORF">EI77_02019</name>
</gene>
<dbReference type="PANTHER" id="PTHR12639:SF7">
    <property type="entry name" value="HTTM DOMAIN-CONTAINING PROTEIN"/>
    <property type="match status" value="1"/>
</dbReference>
<dbReference type="InterPro" id="IPR053934">
    <property type="entry name" value="HTTM_dom"/>
</dbReference>
<feature type="transmembrane region" description="Helical" evidence="7">
    <location>
        <begin position="223"/>
        <end position="244"/>
    </location>
</feature>
<feature type="transmembrane region" description="Helical" evidence="7">
    <location>
        <begin position="173"/>
        <end position="192"/>
    </location>
</feature>
<dbReference type="InterPro" id="IPR053935">
    <property type="entry name" value="VKGC_lumenal_dom"/>
</dbReference>
<sequence length="485" mass="56352">MDEISPSAQGTSVPSSSPWSQRLHAFLFSPVHIAWLVIFRIAFGGIMLWEVWRYFAMDRIRRYYIEPHFHFTYYGFEWVKPWEGDGMYHHFYALGALSICILFGLYYRLATTLFFLGFTYVFLLDQTQHLNHFYLVSLISFLLIFVPAHRAFSLDAWRMPKLHTTTVPGWSLWLLRAQIGLVYFFGGIAKMGPDWLAGEPMRSWLAARMDFPVIGPYFQDERVVAGFVYGGLLLDLLVVPALLWKRTRIWAFLAAVAFHLLNARLFSIGIFPWFMLCATLIFFPADLPRRIWQSVLGKKSPASSPLLSMTTSPWTRSQHVTAVLLAAYFLVQILMPLRHWLYPGNVDWTEEGHRFSWHMKLRSKDAQATFLVTDLRNGHITEVYPGEYLTERQCGKMANRPDMILQFAHYLAEQLKRQDYEKVEVRAHIMASLNGRKPQLLVDPTVDLSREPRNLAPARWIMPLTEPLKRQPSMAILPHDTETKD</sequence>
<protein>
    <submittedName>
        <fullName evidence="9">Vitamin K-dependent gamma-carboxylase-like protein</fullName>
    </submittedName>
</protein>
<keyword evidence="2 7" id="KW-0812">Transmembrane</keyword>
<feature type="transmembrane region" description="Helical" evidence="7">
    <location>
        <begin position="265"/>
        <end position="285"/>
    </location>
</feature>
<evidence type="ECO:0000313" key="9">
    <source>
        <dbReference type="EMBL" id="TDU70901.1"/>
    </source>
</evidence>
<evidence type="ECO:0000256" key="2">
    <source>
        <dbReference type="ARBA" id="ARBA00022692"/>
    </source>
</evidence>
<feature type="domain" description="HTTM-like" evidence="8">
    <location>
        <begin position="28"/>
        <end position="287"/>
    </location>
</feature>
<evidence type="ECO:0000256" key="5">
    <source>
        <dbReference type="ARBA" id="ARBA00023157"/>
    </source>
</evidence>
<organism evidence="9 10">
    <name type="scientific">Prosthecobacter fusiformis</name>
    <dbReference type="NCBI Taxonomy" id="48464"/>
    <lineage>
        <taxon>Bacteria</taxon>
        <taxon>Pseudomonadati</taxon>
        <taxon>Verrucomicrobiota</taxon>
        <taxon>Verrucomicrobiia</taxon>
        <taxon>Verrucomicrobiales</taxon>
        <taxon>Verrucomicrobiaceae</taxon>
        <taxon>Prosthecobacter</taxon>
    </lineage>
</organism>
<evidence type="ECO:0000256" key="1">
    <source>
        <dbReference type="ARBA" id="ARBA00004127"/>
    </source>
</evidence>
<comment type="caution">
    <text evidence="9">The sequence shown here is derived from an EMBL/GenBank/DDBJ whole genome shotgun (WGS) entry which is preliminary data.</text>
</comment>
<dbReference type="Proteomes" id="UP000295662">
    <property type="component" value="Unassembled WGS sequence"/>
</dbReference>
<dbReference type="Pfam" id="PF22777">
    <property type="entry name" value="VKGC_lumenal_dom"/>
    <property type="match status" value="1"/>
</dbReference>
<dbReference type="PANTHER" id="PTHR12639">
    <property type="entry name" value="VITAMIN K-DEPENDENT GAMMA-CARBOXYLASE"/>
    <property type="match status" value="1"/>
</dbReference>
<dbReference type="GO" id="GO:0008488">
    <property type="term" value="F:gamma-glutamyl carboxylase activity"/>
    <property type="evidence" value="ECO:0007669"/>
    <property type="project" value="InterPro"/>
</dbReference>
<reference evidence="9 10" key="1">
    <citation type="submission" date="2019-03" db="EMBL/GenBank/DDBJ databases">
        <title>Genomic Encyclopedia of Archaeal and Bacterial Type Strains, Phase II (KMG-II): from individual species to whole genera.</title>
        <authorList>
            <person name="Goeker M."/>
        </authorList>
    </citation>
    <scope>NUCLEOTIDE SEQUENCE [LARGE SCALE GENOMIC DNA]</scope>
    <source>
        <strain evidence="9 10">ATCC 25309</strain>
    </source>
</reference>
<dbReference type="InterPro" id="IPR011020">
    <property type="entry name" value="HTTM-like"/>
</dbReference>
<evidence type="ECO:0000256" key="4">
    <source>
        <dbReference type="ARBA" id="ARBA00023136"/>
    </source>
</evidence>
<keyword evidence="4 7" id="KW-0472">Membrane</keyword>
<accession>A0A4R7RYH5</accession>
<dbReference type="GO" id="GO:0019842">
    <property type="term" value="F:vitamin binding"/>
    <property type="evidence" value="ECO:0007669"/>
    <property type="project" value="TreeGrafter"/>
</dbReference>
<keyword evidence="3 7" id="KW-1133">Transmembrane helix</keyword>
<evidence type="ECO:0000256" key="7">
    <source>
        <dbReference type="SAM" id="Phobius"/>
    </source>
</evidence>
<evidence type="ECO:0000256" key="6">
    <source>
        <dbReference type="ARBA" id="ARBA00023239"/>
    </source>
</evidence>
<feature type="transmembrane region" description="Helical" evidence="7">
    <location>
        <begin position="133"/>
        <end position="152"/>
    </location>
</feature>
<keyword evidence="5" id="KW-1015">Disulfide bond</keyword>
<feature type="transmembrane region" description="Helical" evidence="7">
    <location>
        <begin position="91"/>
        <end position="121"/>
    </location>
</feature>
<dbReference type="SMART" id="SM00752">
    <property type="entry name" value="HTTM"/>
    <property type="match status" value="1"/>
</dbReference>
<dbReference type="AlphaFoldDB" id="A0A4R7RYH5"/>
<keyword evidence="6" id="KW-0456">Lyase</keyword>
<evidence type="ECO:0000259" key="8">
    <source>
        <dbReference type="SMART" id="SM00752"/>
    </source>
</evidence>
<name>A0A4R7RYH5_9BACT</name>
<dbReference type="InterPro" id="IPR007782">
    <property type="entry name" value="VKG_COase"/>
</dbReference>